<dbReference type="InterPro" id="IPR006573">
    <property type="entry name" value="NHR_dom"/>
</dbReference>
<dbReference type="PANTHER" id="PTHR12429:SF8">
    <property type="entry name" value="NEURALIZED-LIKE PROTEIN 2"/>
    <property type="match status" value="1"/>
</dbReference>
<feature type="domain" description="NHR" evidence="4">
    <location>
        <begin position="150"/>
        <end position="314"/>
    </location>
</feature>
<evidence type="ECO:0000259" key="3">
    <source>
        <dbReference type="PROSITE" id="PS50225"/>
    </source>
</evidence>
<evidence type="ECO:0000256" key="1">
    <source>
        <dbReference type="ARBA" id="ARBA00004906"/>
    </source>
</evidence>
<feature type="domain" description="SOCS box" evidence="3">
    <location>
        <begin position="407"/>
        <end position="442"/>
    </location>
</feature>
<dbReference type="UniPathway" id="UPA00143"/>
<dbReference type="InterPro" id="IPR036036">
    <property type="entry name" value="SOCS_box-like_dom_sf"/>
</dbReference>
<proteinExistence type="predicted"/>
<dbReference type="SUPFAM" id="SSF158235">
    <property type="entry name" value="SOCS box-like"/>
    <property type="match status" value="1"/>
</dbReference>
<dbReference type="InterPro" id="IPR001496">
    <property type="entry name" value="SOCS_box"/>
</dbReference>
<dbReference type="InterPro" id="IPR011009">
    <property type="entry name" value="Kinase-like_dom_sf"/>
</dbReference>
<organism evidence="5 6">
    <name type="scientific">Etheostoma spectabile</name>
    <name type="common">orangethroat darter</name>
    <dbReference type="NCBI Taxonomy" id="54343"/>
    <lineage>
        <taxon>Eukaryota</taxon>
        <taxon>Metazoa</taxon>
        <taxon>Chordata</taxon>
        <taxon>Craniata</taxon>
        <taxon>Vertebrata</taxon>
        <taxon>Euteleostomi</taxon>
        <taxon>Actinopterygii</taxon>
        <taxon>Neopterygii</taxon>
        <taxon>Teleostei</taxon>
        <taxon>Neoteleostei</taxon>
        <taxon>Acanthomorphata</taxon>
        <taxon>Eupercaria</taxon>
        <taxon>Perciformes</taxon>
        <taxon>Percoidei</taxon>
        <taxon>Percidae</taxon>
        <taxon>Etheostomatinae</taxon>
        <taxon>Etheostoma</taxon>
    </lineage>
</organism>
<evidence type="ECO:0008006" key="7">
    <source>
        <dbReference type="Google" id="ProtNLM"/>
    </source>
</evidence>
<dbReference type="PANTHER" id="PTHR12429">
    <property type="entry name" value="NEURALIZED"/>
    <property type="match status" value="1"/>
</dbReference>
<evidence type="ECO:0000256" key="2">
    <source>
        <dbReference type="SAM" id="MobiDB-lite"/>
    </source>
</evidence>
<dbReference type="Pfam" id="PF07177">
    <property type="entry name" value="Neuralized"/>
    <property type="match status" value="1"/>
</dbReference>
<dbReference type="GO" id="GO:0016567">
    <property type="term" value="P:protein ubiquitination"/>
    <property type="evidence" value="ECO:0007669"/>
    <property type="project" value="UniProtKB-UniPathway"/>
</dbReference>
<dbReference type="Proteomes" id="UP000327493">
    <property type="component" value="Chromosome 21"/>
</dbReference>
<dbReference type="SMART" id="SM00969">
    <property type="entry name" value="SOCS_box"/>
    <property type="match status" value="1"/>
</dbReference>
<accession>A0A5J5CPM8</accession>
<dbReference type="Gene3D" id="2.60.120.920">
    <property type="match status" value="1"/>
</dbReference>
<dbReference type="GO" id="GO:0061630">
    <property type="term" value="F:ubiquitin protein ligase activity"/>
    <property type="evidence" value="ECO:0007669"/>
    <property type="project" value="TreeGrafter"/>
</dbReference>
<dbReference type="GO" id="GO:0035556">
    <property type="term" value="P:intracellular signal transduction"/>
    <property type="evidence" value="ECO:0007669"/>
    <property type="project" value="InterPro"/>
</dbReference>
<dbReference type="SUPFAM" id="SSF56112">
    <property type="entry name" value="Protein kinase-like (PK-like)"/>
    <property type="match status" value="1"/>
</dbReference>
<gene>
    <name evidence="5" type="ORF">FQN60_003382</name>
</gene>
<dbReference type="InterPro" id="IPR037962">
    <property type="entry name" value="Neuralized"/>
</dbReference>
<dbReference type="PROSITE" id="PS51065">
    <property type="entry name" value="NHR"/>
    <property type="match status" value="1"/>
</dbReference>
<comment type="pathway">
    <text evidence="1">Protein modification; protein ubiquitination.</text>
</comment>
<dbReference type="Gene3D" id="1.10.510.10">
    <property type="entry name" value="Transferase(Phosphotransferase) domain 1"/>
    <property type="match status" value="1"/>
</dbReference>
<reference evidence="5 6" key="1">
    <citation type="submission" date="2019-08" db="EMBL/GenBank/DDBJ databases">
        <title>A chromosome-level genome assembly, high-density linkage maps, and genome scans reveal the genomic architecture of hybrid incompatibilities underlying speciation via character displacement in darters (Percidae: Etheostominae).</title>
        <authorList>
            <person name="Moran R.L."/>
            <person name="Catchen J.M."/>
            <person name="Fuller R.C."/>
        </authorList>
    </citation>
    <scope>NUCLEOTIDE SEQUENCE [LARGE SCALE GENOMIC DNA]</scope>
    <source>
        <strain evidence="5">EspeVRDwgs_2016</strain>
        <tissue evidence="5">Muscle</tissue>
    </source>
</reference>
<dbReference type="AlphaFoldDB" id="A0A5J5CPM8"/>
<dbReference type="Pfam" id="PF07525">
    <property type="entry name" value="SOCS_box"/>
    <property type="match status" value="1"/>
</dbReference>
<dbReference type="SMART" id="SM00588">
    <property type="entry name" value="NEUZ"/>
    <property type="match status" value="1"/>
</dbReference>
<evidence type="ECO:0000313" key="6">
    <source>
        <dbReference type="Proteomes" id="UP000327493"/>
    </source>
</evidence>
<evidence type="ECO:0000313" key="5">
    <source>
        <dbReference type="EMBL" id="KAA8581801.1"/>
    </source>
</evidence>
<dbReference type="CDD" id="cd12887">
    <property type="entry name" value="SPRY_NHR_like"/>
    <property type="match status" value="1"/>
</dbReference>
<comment type="caution">
    <text evidence="5">The sequence shown here is derived from an EMBL/GenBank/DDBJ whole genome shotgun (WGS) entry which is preliminary data.</text>
</comment>
<feature type="region of interest" description="Disordered" evidence="2">
    <location>
        <begin position="252"/>
        <end position="273"/>
    </location>
</feature>
<keyword evidence="6" id="KW-1185">Reference proteome</keyword>
<evidence type="ECO:0000259" key="4">
    <source>
        <dbReference type="PROSITE" id="PS51065"/>
    </source>
</evidence>
<name>A0A5J5CPM8_9PERO</name>
<dbReference type="InterPro" id="IPR043136">
    <property type="entry name" value="B30.2/SPRY_sf"/>
</dbReference>
<dbReference type="PROSITE" id="PS50225">
    <property type="entry name" value="SOCS"/>
    <property type="match status" value="1"/>
</dbReference>
<sequence length="442" mass="49962">MSRTVENEQTAVKKTEQFHYELKRPNTSYIQCLVQVMKMDCEPASIFLDMVKKMLQLNADQRIKLFEVLQHPSFTHSLPRSSNPDTCIVIMDTDEDEPIFISSSFYYRYYISTWVCESEWAQGPRGFCCSLLPHCNVSIQLQMEPFPDQFMEFHPIHGTNVRLDHSRTQATRVESFANGVCFSKRPLKPGEIFLIEIEDKELGWCGHLRVGLTAKDPRSLEVVPEYSIPDLTDSGDSWIFAITRNHNKIIEDSGAGGQEAGDGGLAGGRRLGRGEVEDGAVGEGYRGGGNNNIKPKTFFTDSHLHIENIRIPRDKLVGRSRPGRYSHILDDLYKTNCLPPTARRSRIGVLYVPKGQDLADMHMVINGEDMGASAKGIPSTQPLHAVVDVFAATKCVRIVQVEYGFSSLQTLCRKAIQKHIVHRMAIDWLELPEALKHYCKYE</sequence>
<dbReference type="EMBL" id="VOFY01000021">
    <property type="protein sequence ID" value="KAA8581801.1"/>
    <property type="molecule type" value="Genomic_DNA"/>
</dbReference>
<feature type="compositionally biased region" description="Gly residues" evidence="2">
    <location>
        <begin position="254"/>
        <end position="269"/>
    </location>
</feature>
<protein>
    <recommendedName>
        <fullName evidence="7">Neuralized-like protein 2</fullName>
    </recommendedName>
</protein>